<feature type="compositionally biased region" description="Basic residues" evidence="1">
    <location>
        <begin position="646"/>
        <end position="662"/>
    </location>
</feature>
<name>A0A2N5TBB1_9BASI</name>
<feature type="compositionally biased region" description="Acidic residues" evidence="1">
    <location>
        <begin position="560"/>
        <end position="584"/>
    </location>
</feature>
<reference evidence="2 3" key="1">
    <citation type="submission" date="2017-11" db="EMBL/GenBank/DDBJ databases">
        <title>De novo assembly and phasing of dikaryotic genomes from two isolates of Puccinia coronata f. sp. avenae, the causal agent of oat crown rust.</title>
        <authorList>
            <person name="Miller M.E."/>
            <person name="Zhang Y."/>
            <person name="Omidvar V."/>
            <person name="Sperschneider J."/>
            <person name="Schwessinger B."/>
            <person name="Raley C."/>
            <person name="Palmer J.M."/>
            <person name="Garnica D."/>
            <person name="Upadhyaya N."/>
            <person name="Rathjen J."/>
            <person name="Taylor J.M."/>
            <person name="Park R.F."/>
            <person name="Dodds P.N."/>
            <person name="Hirsch C.D."/>
            <person name="Kianian S.F."/>
            <person name="Figueroa M."/>
        </authorList>
    </citation>
    <scope>NUCLEOTIDE SEQUENCE [LARGE SCALE GENOMIC DNA]</scope>
    <source>
        <strain evidence="2">12SD80</strain>
    </source>
</reference>
<protein>
    <submittedName>
        <fullName evidence="2">Uncharacterized protein</fullName>
    </submittedName>
</protein>
<proteinExistence type="predicted"/>
<feature type="region of interest" description="Disordered" evidence="1">
    <location>
        <begin position="109"/>
        <end position="128"/>
    </location>
</feature>
<accession>A0A2N5TBB1</accession>
<feature type="region of interest" description="Disordered" evidence="1">
    <location>
        <begin position="559"/>
        <end position="733"/>
    </location>
</feature>
<evidence type="ECO:0000313" key="3">
    <source>
        <dbReference type="Proteomes" id="UP000235392"/>
    </source>
</evidence>
<evidence type="ECO:0000313" key="2">
    <source>
        <dbReference type="EMBL" id="PLW22803.1"/>
    </source>
</evidence>
<evidence type="ECO:0000256" key="1">
    <source>
        <dbReference type="SAM" id="MobiDB-lite"/>
    </source>
</evidence>
<dbReference type="EMBL" id="PGCI01000652">
    <property type="protein sequence ID" value="PLW22803.1"/>
    <property type="molecule type" value="Genomic_DNA"/>
</dbReference>
<feature type="region of interest" description="Disordered" evidence="1">
    <location>
        <begin position="1"/>
        <end position="101"/>
    </location>
</feature>
<gene>
    <name evidence="2" type="ORF">PCASD_12135</name>
</gene>
<organism evidence="2 3">
    <name type="scientific">Puccinia coronata f. sp. avenae</name>
    <dbReference type="NCBI Taxonomy" id="200324"/>
    <lineage>
        <taxon>Eukaryota</taxon>
        <taxon>Fungi</taxon>
        <taxon>Dikarya</taxon>
        <taxon>Basidiomycota</taxon>
        <taxon>Pucciniomycotina</taxon>
        <taxon>Pucciniomycetes</taxon>
        <taxon>Pucciniales</taxon>
        <taxon>Pucciniaceae</taxon>
        <taxon>Puccinia</taxon>
    </lineage>
</organism>
<feature type="compositionally biased region" description="Basic and acidic residues" evidence="1">
    <location>
        <begin position="620"/>
        <end position="645"/>
    </location>
</feature>
<dbReference type="AlphaFoldDB" id="A0A2N5TBB1"/>
<feature type="compositionally biased region" description="Polar residues" evidence="1">
    <location>
        <begin position="12"/>
        <end position="54"/>
    </location>
</feature>
<feature type="compositionally biased region" description="Low complexity" evidence="1">
    <location>
        <begin position="673"/>
        <end position="690"/>
    </location>
</feature>
<comment type="caution">
    <text evidence="2">The sequence shown here is derived from an EMBL/GenBank/DDBJ whole genome shotgun (WGS) entry which is preliminary data.</text>
</comment>
<feature type="region of interest" description="Disordered" evidence="1">
    <location>
        <begin position="163"/>
        <end position="234"/>
    </location>
</feature>
<feature type="compositionally biased region" description="Polar residues" evidence="1">
    <location>
        <begin position="165"/>
        <end position="193"/>
    </location>
</feature>
<sequence length="733" mass="80005">MNHPGYHGKYENPQSFAAPWQQQQTQSTMIWTPSPFTSQGSQSQHNATFSQRVNGMSGDQDPRLLNHPLPPTNSQPSHSSHPSSSAINQQHPFNSPGFFNASHPSSNVNLASSVAPHPYSQQHSLQARCDSQPLPRINLSVISGMAAPPRATGQTQLLPQMGLHQDQSCSNPPTGTKEQPQPALPSNQTSNTSDPTAQPAPLPDPPIGRNGHPDTRFLQGAMSGPNPDNSDVDGLLSKAEMKKYQDMSLGELRTIAINSAKRLRMSDNMKEELNELYYEFQRDLYKLAIKNRVGPHLYFAHIGHSRKARAGGGTSWNNFQHYDPEAKKLFAEFGKDEGGDRVSEMWAAKDAASKMLYRNVAYVTSLSQSNGERIDIAQDERHAPTNATQVTAANSCASVAKIPQKQVLTTITNWALKTEAKLKSFAFFHQVEGFFVLASRHPKSTIFKKGGSPLGTDFLAMIAEKDDAAGSVAANVHTIRKQLRVLISEASGNRLNCAWPGKDCKKKLKEKKLKLCVSKNDWNIQKSDLLQPLEKLHKGPALGVLACIQTKKITLTYGEIDSDSSDDDDNDNEEAPSDLEEETQLDNRSLNLGSGDDNTDKSTNSSPSKKRARQTKNASKKKDNTSTKKDSTSKKKSHSSREKAAAKKKASTIAKKRAHLNRVNRTSERDGSTNRTNTGSTTRTDTSNTNPVPGTLNGNSNMSNIAGKASTAPGRGNATEAIPTLDPFLNTLS</sequence>
<dbReference type="Proteomes" id="UP000235392">
    <property type="component" value="Unassembled WGS sequence"/>
</dbReference>
<feature type="compositionally biased region" description="Low complexity" evidence="1">
    <location>
        <begin position="74"/>
        <end position="85"/>
    </location>
</feature>